<dbReference type="GO" id="GO:0000209">
    <property type="term" value="P:protein polyubiquitination"/>
    <property type="evidence" value="ECO:0007669"/>
    <property type="project" value="TreeGrafter"/>
</dbReference>
<dbReference type="GO" id="GO:0008270">
    <property type="term" value="F:zinc ion binding"/>
    <property type="evidence" value="ECO:0007669"/>
    <property type="project" value="UniProtKB-KW"/>
</dbReference>
<dbReference type="PANTHER" id="PTHR24104">
    <property type="entry name" value="E3 UBIQUITIN-PROTEIN LIGASE NHLRC1-RELATED"/>
    <property type="match status" value="1"/>
</dbReference>
<dbReference type="Proteomes" id="UP000005408">
    <property type="component" value="Unassembled WGS sequence"/>
</dbReference>
<reference evidence="1" key="1">
    <citation type="submission" date="2022-08" db="UniProtKB">
        <authorList>
            <consortium name="EnsemblMetazoa"/>
        </authorList>
    </citation>
    <scope>IDENTIFICATION</scope>
    <source>
        <strain evidence="1">05x7-T-G4-1.051#20</strain>
    </source>
</reference>
<dbReference type="PANTHER" id="PTHR24104:SF25">
    <property type="entry name" value="PROTEIN LIN-41"/>
    <property type="match status" value="1"/>
</dbReference>
<dbReference type="InterPro" id="IPR011042">
    <property type="entry name" value="6-blade_b-propeller_TolB-like"/>
</dbReference>
<sequence>SIKTKSGHKPRGIAVTKGGHLVYIDSYNRTVYTIFWNMIHEVVKIHEWEPISLCCTSADELLVIMDNEDHTETRIVRYRGEIEKQIIESNDKGRPLYLPWHYRKFLCENGNLDVCVTDSDAGALVVVNQAGILRFRYTGFSTNNQKLLLTGIATDSQCRILTADLNKSCIHIIDQDGHFLRYIDMELLVYIVYKPWSLCTDSKDNLYVTYTDTGRVRKIQYYMPKD</sequence>
<dbReference type="SUPFAM" id="SSF101898">
    <property type="entry name" value="NHL repeat"/>
    <property type="match status" value="1"/>
</dbReference>
<evidence type="ECO:0000313" key="2">
    <source>
        <dbReference type="Proteomes" id="UP000005408"/>
    </source>
</evidence>
<protein>
    <recommendedName>
        <fullName evidence="3">Tripartite motif-containing protein 2</fullName>
    </recommendedName>
</protein>
<evidence type="ECO:0000313" key="1">
    <source>
        <dbReference type="EnsemblMetazoa" id="G19444.1:cds"/>
    </source>
</evidence>
<organism evidence="1 2">
    <name type="scientific">Magallana gigas</name>
    <name type="common">Pacific oyster</name>
    <name type="synonym">Crassostrea gigas</name>
    <dbReference type="NCBI Taxonomy" id="29159"/>
    <lineage>
        <taxon>Eukaryota</taxon>
        <taxon>Metazoa</taxon>
        <taxon>Spiralia</taxon>
        <taxon>Lophotrochozoa</taxon>
        <taxon>Mollusca</taxon>
        <taxon>Bivalvia</taxon>
        <taxon>Autobranchia</taxon>
        <taxon>Pteriomorphia</taxon>
        <taxon>Ostreida</taxon>
        <taxon>Ostreoidea</taxon>
        <taxon>Ostreidae</taxon>
        <taxon>Magallana</taxon>
    </lineage>
</organism>
<accession>A0A8W8JM10</accession>
<keyword evidence="2" id="KW-1185">Reference proteome</keyword>
<dbReference type="EnsemblMetazoa" id="G19444.1">
    <property type="protein sequence ID" value="G19444.1:cds"/>
    <property type="gene ID" value="G19444"/>
</dbReference>
<dbReference type="GO" id="GO:0061630">
    <property type="term" value="F:ubiquitin protein ligase activity"/>
    <property type="evidence" value="ECO:0007669"/>
    <property type="project" value="TreeGrafter"/>
</dbReference>
<proteinExistence type="predicted"/>
<evidence type="ECO:0008006" key="3">
    <source>
        <dbReference type="Google" id="ProtNLM"/>
    </source>
</evidence>
<dbReference type="InterPro" id="IPR050952">
    <property type="entry name" value="TRIM-NHL_E3_ligases"/>
</dbReference>
<dbReference type="AlphaFoldDB" id="A0A8W8JM10"/>
<dbReference type="GO" id="GO:0043161">
    <property type="term" value="P:proteasome-mediated ubiquitin-dependent protein catabolic process"/>
    <property type="evidence" value="ECO:0007669"/>
    <property type="project" value="TreeGrafter"/>
</dbReference>
<name>A0A8W8JM10_MAGGI</name>
<dbReference type="Gene3D" id="2.120.10.30">
    <property type="entry name" value="TolB, C-terminal domain"/>
    <property type="match status" value="1"/>
</dbReference>